<dbReference type="Gene3D" id="3.30.450.40">
    <property type="match status" value="1"/>
</dbReference>
<dbReference type="OrthoDB" id="136506at2"/>
<organism evidence="10 11">
    <name type="scientific">Aurantiacibacter arachoides</name>
    <dbReference type="NCBI Taxonomy" id="1850444"/>
    <lineage>
        <taxon>Bacteria</taxon>
        <taxon>Pseudomonadati</taxon>
        <taxon>Pseudomonadota</taxon>
        <taxon>Alphaproteobacteria</taxon>
        <taxon>Sphingomonadales</taxon>
        <taxon>Erythrobacteraceae</taxon>
        <taxon>Aurantiacibacter</taxon>
    </lineage>
</organism>
<evidence type="ECO:0000256" key="7">
    <source>
        <dbReference type="ARBA" id="ARBA00022777"/>
    </source>
</evidence>
<dbReference type="Pfam" id="PF13185">
    <property type="entry name" value="GAF_2"/>
    <property type="match status" value="1"/>
</dbReference>
<keyword evidence="3" id="KW-0597">Phosphoprotein</keyword>
<name>A0A845A408_9SPHN</name>
<evidence type="ECO:0000256" key="1">
    <source>
        <dbReference type="ARBA" id="ARBA00000085"/>
    </source>
</evidence>
<dbReference type="InterPro" id="IPR003018">
    <property type="entry name" value="GAF"/>
</dbReference>
<keyword evidence="7" id="KW-0418">Kinase</keyword>
<dbReference type="PANTHER" id="PTHR41523:SF7">
    <property type="entry name" value="HISTIDINE KINASE"/>
    <property type="match status" value="1"/>
</dbReference>
<dbReference type="SMART" id="SM00911">
    <property type="entry name" value="HWE_HK"/>
    <property type="match status" value="1"/>
</dbReference>
<dbReference type="SUPFAM" id="SSF55785">
    <property type="entry name" value="PYP-like sensor domain (PAS domain)"/>
    <property type="match status" value="2"/>
</dbReference>
<evidence type="ECO:0000256" key="5">
    <source>
        <dbReference type="ARBA" id="ARBA00022737"/>
    </source>
</evidence>
<evidence type="ECO:0000256" key="4">
    <source>
        <dbReference type="ARBA" id="ARBA00022679"/>
    </source>
</evidence>
<keyword evidence="11" id="KW-1185">Reference proteome</keyword>
<gene>
    <name evidence="10" type="ORF">GRI62_12365</name>
</gene>
<evidence type="ECO:0000256" key="2">
    <source>
        <dbReference type="ARBA" id="ARBA00012438"/>
    </source>
</evidence>
<evidence type="ECO:0000256" key="3">
    <source>
        <dbReference type="ARBA" id="ARBA00022553"/>
    </source>
</evidence>
<keyword evidence="5" id="KW-0677">Repeat</keyword>
<evidence type="ECO:0000259" key="9">
    <source>
        <dbReference type="PROSITE" id="PS50113"/>
    </source>
</evidence>
<dbReference type="InterPro" id="IPR036890">
    <property type="entry name" value="HATPase_C_sf"/>
</dbReference>
<accession>A0A845A408</accession>
<evidence type="ECO:0000313" key="11">
    <source>
        <dbReference type="Proteomes" id="UP000460626"/>
    </source>
</evidence>
<dbReference type="InterPro" id="IPR035965">
    <property type="entry name" value="PAS-like_dom_sf"/>
</dbReference>
<dbReference type="PROSITE" id="PS50113">
    <property type="entry name" value="PAC"/>
    <property type="match status" value="1"/>
</dbReference>
<dbReference type="SUPFAM" id="SSF55781">
    <property type="entry name" value="GAF domain-like"/>
    <property type="match status" value="1"/>
</dbReference>
<dbReference type="EMBL" id="WTYH01000001">
    <property type="protein sequence ID" value="MXO94390.1"/>
    <property type="molecule type" value="Genomic_DNA"/>
</dbReference>
<dbReference type="RefSeq" id="WP_131453612.1">
    <property type="nucleotide sequence ID" value="NZ_BMJK01000002.1"/>
</dbReference>
<comment type="catalytic activity">
    <reaction evidence="1">
        <text>ATP + protein L-histidine = ADP + protein N-phospho-L-histidine.</text>
        <dbReference type="EC" id="2.7.13.3"/>
    </reaction>
</comment>
<keyword evidence="6" id="KW-0547">Nucleotide-binding</keyword>
<keyword evidence="8" id="KW-0067">ATP-binding</keyword>
<reference evidence="10 11" key="1">
    <citation type="submission" date="2019-12" db="EMBL/GenBank/DDBJ databases">
        <title>Genomic-based taxomic classification of the family Erythrobacteraceae.</title>
        <authorList>
            <person name="Xu L."/>
        </authorList>
    </citation>
    <scope>NUCLEOTIDE SEQUENCE [LARGE SCALE GENOMIC DNA]</scope>
    <source>
        <strain evidence="10 11">RC4-10-4</strain>
    </source>
</reference>
<dbReference type="EC" id="2.7.13.3" evidence="2"/>
<dbReference type="InterPro" id="IPR000700">
    <property type="entry name" value="PAS-assoc_C"/>
</dbReference>
<sequence>MGKDSSTSPVAFLAEGGALGHMMLEFDWSKSPLGPPAEWSQSLQSVVSLMISSRFPMFIAWGDDLGFIYNDAYAPILGNKHPHALGQPFKEIWQEIWDDLEPLVDGALNGVASWIEDLPLTMNRHGFEEETYFTFSYSPVRDEGGKVRGLYCACTETTQKVLAIRSNKAERERLETLFAQAPGFMAMLTGPQHKFDLVNAAYQSLIGDRPLLGMTARQALPELDGQGFFDLLDSVYESGEPFVGRQQPLHIRRRPDEPPELAYVDFIYQPIKDTHGKVTGIFAEGYEVTEQRNFEERLASQAYILETLNRTGTALASELDLDKIVQQVTDAGVALTSAQFGAFFYNTVDERGESLFLYSLSGADRDKFDQFGHPRATPVFKPTFDGTEIVRSDDITRDPRYGHNVPHHGLPKDHLPVKSYLAVPVKSRTGKVIGGLFFGHENPAVFTDAHEELIGGIASQAAIAFDNAQLFRDAQVEITQRKLVEERQVLLINELNHRVKNTLAIVQGLAQQSFKNDVPSDVARASFGARLSALSAAHNLLTRQNWENALLSETIRDAVEATTGEDACRVTLEGPDVVLSPQTAVSLAMAIHELSTNAIKYGALSNKAGTVEVNWRVERTDGKPRLHLQWTETGGPPVRAPDKRGFGTRMIERGLASELQGEVELNFRSSGIQCTITAPLPKQD</sequence>
<dbReference type="Gene3D" id="3.30.450.20">
    <property type="entry name" value="PAS domain"/>
    <property type="match status" value="2"/>
</dbReference>
<proteinExistence type="predicted"/>
<evidence type="ECO:0000256" key="6">
    <source>
        <dbReference type="ARBA" id="ARBA00022741"/>
    </source>
</evidence>
<dbReference type="InterPro" id="IPR029016">
    <property type="entry name" value="GAF-like_dom_sf"/>
</dbReference>
<dbReference type="InterPro" id="IPR011102">
    <property type="entry name" value="Sig_transdc_His_kinase_HWE"/>
</dbReference>
<protein>
    <recommendedName>
        <fullName evidence="2">histidine kinase</fullName>
        <ecNumber evidence="2">2.7.13.3</ecNumber>
    </recommendedName>
</protein>
<dbReference type="InterPro" id="IPR013656">
    <property type="entry name" value="PAS_4"/>
</dbReference>
<evidence type="ECO:0000313" key="10">
    <source>
        <dbReference type="EMBL" id="MXO94390.1"/>
    </source>
</evidence>
<dbReference type="AlphaFoldDB" id="A0A845A408"/>
<comment type="caution">
    <text evidence="10">The sequence shown here is derived from an EMBL/GenBank/DDBJ whole genome shotgun (WGS) entry which is preliminary data.</text>
</comment>
<dbReference type="Pfam" id="PF08448">
    <property type="entry name" value="PAS_4"/>
    <property type="match status" value="2"/>
</dbReference>
<dbReference type="SMART" id="SM00065">
    <property type="entry name" value="GAF"/>
    <property type="match status" value="1"/>
</dbReference>
<evidence type="ECO:0000256" key="8">
    <source>
        <dbReference type="ARBA" id="ARBA00022840"/>
    </source>
</evidence>
<dbReference type="Gene3D" id="3.30.565.10">
    <property type="entry name" value="Histidine kinase-like ATPase, C-terminal domain"/>
    <property type="match status" value="1"/>
</dbReference>
<dbReference type="Pfam" id="PF07536">
    <property type="entry name" value="HWE_HK"/>
    <property type="match status" value="1"/>
</dbReference>
<dbReference type="GO" id="GO:0005524">
    <property type="term" value="F:ATP binding"/>
    <property type="evidence" value="ECO:0007669"/>
    <property type="project" value="UniProtKB-KW"/>
</dbReference>
<keyword evidence="4" id="KW-0808">Transferase</keyword>
<dbReference type="PANTHER" id="PTHR41523">
    <property type="entry name" value="TWO-COMPONENT SYSTEM SENSOR PROTEIN"/>
    <property type="match status" value="1"/>
</dbReference>
<dbReference type="Proteomes" id="UP000460626">
    <property type="component" value="Unassembled WGS sequence"/>
</dbReference>
<dbReference type="GO" id="GO:0004673">
    <property type="term" value="F:protein histidine kinase activity"/>
    <property type="evidence" value="ECO:0007669"/>
    <property type="project" value="UniProtKB-EC"/>
</dbReference>
<feature type="domain" description="PAC" evidence="9">
    <location>
        <begin position="245"/>
        <end position="300"/>
    </location>
</feature>
<dbReference type="SUPFAM" id="SSF55874">
    <property type="entry name" value="ATPase domain of HSP90 chaperone/DNA topoisomerase II/histidine kinase"/>
    <property type="match status" value="1"/>
</dbReference>